<dbReference type="PIRSF" id="PIRSF033563">
    <property type="entry name" value="UCP033563"/>
    <property type="match status" value="1"/>
</dbReference>
<dbReference type="InterPro" id="IPR008323">
    <property type="entry name" value="UCP033563"/>
</dbReference>
<dbReference type="Pfam" id="PF06245">
    <property type="entry name" value="DUF1015"/>
    <property type="match status" value="1"/>
</dbReference>
<keyword evidence="2" id="KW-1185">Reference proteome</keyword>
<proteinExistence type="predicted"/>
<evidence type="ECO:0000313" key="2">
    <source>
        <dbReference type="Proteomes" id="UP000198943"/>
    </source>
</evidence>
<accession>A0A1G6IFB3</accession>
<protein>
    <submittedName>
        <fullName evidence="1">Uncharacterized conserved protein, DUF1015 family</fullName>
    </submittedName>
</protein>
<reference evidence="2" key="1">
    <citation type="submission" date="2016-10" db="EMBL/GenBank/DDBJ databases">
        <authorList>
            <person name="Varghese N."/>
            <person name="Submissions S."/>
        </authorList>
    </citation>
    <scope>NUCLEOTIDE SEQUENCE [LARGE SCALE GENOMIC DNA]</scope>
    <source>
        <strain evidence="2">DSM 11005</strain>
    </source>
</reference>
<dbReference type="EMBL" id="FMYW01000002">
    <property type="protein sequence ID" value="SDC04715.1"/>
    <property type="molecule type" value="Genomic_DNA"/>
</dbReference>
<gene>
    <name evidence="1" type="ORF">SAMN04487864_10226</name>
</gene>
<dbReference type="PANTHER" id="PTHR36454:SF1">
    <property type="entry name" value="DUF1015 DOMAIN-CONTAINING PROTEIN"/>
    <property type="match status" value="1"/>
</dbReference>
<organism evidence="1 2">
    <name type="scientific">Succiniclasticum ruminis</name>
    <dbReference type="NCBI Taxonomy" id="40841"/>
    <lineage>
        <taxon>Bacteria</taxon>
        <taxon>Bacillati</taxon>
        <taxon>Bacillota</taxon>
        <taxon>Negativicutes</taxon>
        <taxon>Acidaminococcales</taxon>
        <taxon>Acidaminococcaceae</taxon>
        <taxon>Succiniclasticum</taxon>
    </lineage>
</organism>
<dbReference type="PANTHER" id="PTHR36454">
    <property type="entry name" value="LMO2823 PROTEIN"/>
    <property type="match status" value="1"/>
</dbReference>
<dbReference type="Proteomes" id="UP000198943">
    <property type="component" value="Unassembled WGS sequence"/>
</dbReference>
<name>A0A1G6IFB3_9FIRM</name>
<dbReference type="OrthoDB" id="9781616at2"/>
<dbReference type="RefSeq" id="WP_093729211.1">
    <property type="nucleotide sequence ID" value="NZ_FMYW01000002.1"/>
</dbReference>
<dbReference type="AlphaFoldDB" id="A0A1G6IFB3"/>
<sequence>MATVRPFRGLRPESELAAKIASLPYDVMDTEEARAKIAADPFSFLTVTKSEATLPEGTDPYSDEVYAKARENLVSYVTSSKMKQDKTPCFYIYRQRMNQHIQIGLVATAAVEEYRNGTIRRHELTRTEKEQDRIRHITVTKAQTGPVFLTYRQRPEISSYILKLMAEREPVINFIAEDGVRNTLYVVDDPVQTREIIRLFEAVPAFYIADGHHRCAGAMRVADQREKEAGVKDANAEYEYFQAVIFPDNMMEILDYNRVVADLAGYSEITFMRAVEEKFLIKPMRKAYHPEKRHTFGMYLAGRWYELKAKEGTFDPKDTIAALDVSILQNNLLAPILKIGDPRTDDRIGFVGGIRGLEELERKVDSGKFAVAFSMYPTLMQEVMSVADAGQIMPPKSTWFEPKLRDGMVVHLLEDLQ</sequence>
<evidence type="ECO:0000313" key="1">
    <source>
        <dbReference type="EMBL" id="SDC04715.1"/>
    </source>
</evidence>